<comment type="caution">
    <text evidence="1">The sequence shown here is derived from an EMBL/GenBank/DDBJ whole genome shotgun (WGS) entry which is preliminary data.</text>
</comment>
<accession>A0A1S9PI97</accession>
<name>A0A1S9PI97_9SPHI</name>
<reference evidence="1 2" key="1">
    <citation type="submission" date="2016-07" db="EMBL/GenBank/DDBJ databases">
        <title>Genomic analysis of zinc-resistant bacterium Mucilaginibacter pedocola TBZ30.</title>
        <authorList>
            <person name="Huang J."/>
            <person name="Tang J."/>
        </authorList>
    </citation>
    <scope>NUCLEOTIDE SEQUENCE [LARGE SCALE GENOMIC DNA]</scope>
    <source>
        <strain evidence="1 2">TBZ30</strain>
    </source>
</reference>
<dbReference type="Proteomes" id="UP000189739">
    <property type="component" value="Unassembled WGS sequence"/>
</dbReference>
<evidence type="ECO:0000313" key="1">
    <source>
        <dbReference type="EMBL" id="OOQ60676.1"/>
    </source>
</evidence>
<dbReference type="AlphaFoldDB" id="A0A1S9PI97"/>
<organism evidence="1 2">
    <name type="scientific">Mucilaginibacter pedocola</name>
    <dbReference type="NCBI Taxonomy" id="1792845"/>
    <lineage>
        <taxon>Bacteria</taxon>
        <taxon>Pseudomonadati</taxon>
        <taxon>Bacteroidota</taxon>
        <taxon>Sphingobacteriia</taxon>
        <taxon>Sphingobacteriales</taxon>
        <taxon>Sphingobacteriaceae</taxon>
        <taxon>Mucilaginibacter</taxon>
    </lineage>
</organism>
<keyword evidence="2" id="KW-1185">Reference proteome</keyword>
<proteinExistence type="predicted"/>
<sequence>MAFYYIIISNVYTNPMETKETKPKCPKCQTGHLTRRAKRPLWMKTLLFWLPIKRYECGSCYRRSYVFGTYSTGNPIG</sequence>
<dbReference type="EMBL" id="MBTF01000005">
    <property type="protein sequence ID" value="OOQ60676.1"/>
    <property type="molecule type" value="Genomic_DNA"/>
</dbReference>
<evidence type="ECO:0000313" key="2">
    <source>
        <dbReference type="Proteomes" id="UP000189739"/>
    </source>
</evidence>
<gene>
    <name evidence="1" type="ORF">BC343_24085</name>
</gene>
<protein>
    <submittedName>
        <fullName evidence="1">Uncharacterized protein</fullName>
    </submittedName>
</protein>